<dbReference type="InterPro" id="IPR055261">
    <property type="entry name" value="PI_transfer_N"/>
</dbReference>
<feature type="compositionally biased region" description="Basic and acidic residues" evidence="6">
    <location>
        <begin position="1291"/>
        <end position="1314"/>
    </location>
</feature>
<evidence type="ECO:0000259" key="7">
    <source>
        <dbReference type="PROSITE" id="PS51043"/>
    </source>
</evidence>
<evidence type="ECO:0000256" key="5">
    <source>
        <dbReference type="ARBA" id="ARBA00022837"/>
    </source>
</evidence>
<evidence type="ECO:0000256" key="2">
    <source>
        <dbReference type="ARBA" id="ARBA00010316"/>
    </source>
</evidence>
<dbReference type="SMART" id="SM01127">
    <property type="entry name" value="DDHD"/>
    <property type="match status" value="1"/>
</dbReference>
<dbReference type="Gene3D" id="3.40.50.1000">
    <property type="entry name" value="HAD superfamily/HAD-like"/>
    <property type="match status" value="1"/>
</dbReference>
<dbReference type="Pfam" id="PF24695">
    <property type="entry name" value="PITM1-3"/>
    <property type="match status" value="1"/>
</dbReference>
<evidence type="ECO:0000256" key="6">
    <source>
        <dbReference type="SAM" id="MobiDB-lite"/>
    </source>
</evidence>
<dbReference type="Proteomes" id="UP000314983">
    <property type="component" value="Chromosome 5"/>
</dbReference>
<dbReference type="SUPFAM" id="SSF56784">
    <property type="entry name" value="HAD-like"/>
    <property type="match status" value="1"/>
</dbReference>
<dbReference type="InterPro" id="IPR004177">
    <property type="entry name" value="DDHD_dom"/>
</dbReference>
<feature type="region of interest" description="Disordered" evidence="6">
    <location>
        <begin position="1274"/>
        <end position="1343"/>
    </location>
</feature>
<dbReference type="Pfam" id="PF02862">
    <property type="entry name" value="DDHD"/>
    <property type="match status" value="1"/>
</dbReference>
<dbReference type="Gene3D" id="3.30.530.20">
    <property type="match status" value="1"/>
</dbReference>
<dbReference type="InterPro" id="IPR036412">
    <property type="entry name" value="HAD-like_sf"/>
</dbReference>
<feature type="compositionally biased region" description="Low complexity" evidence="6">
    <location>
        <begin position="1274"/>
        <end position="1285"/>
    </location>
</feature>
<feature type="domain" description="DDHD" evidence="7">
    <location>
        <begin position="701"/>
        <end position="939"/>
    </location>
</feature>
<reference evidence="8" key="4">
    <citation type="submission" date="2025-08" db="UniProtKB">
        <authorList>
            <consortium name="Ensembl"/>
        </authorList>
    </citation>
    <scope>IDENTIFICATION</scope>
</reference>
<name>A0A4W4F719_ELEEL</name>
<dbReference type="PRINTS" id="PR00391">
    <property type="entry name" value="PITRANSFER"/>
</dbReference>
<keyword evidence="4" id="KW-0597">Phosphoprotein</keyword>
<evidence type="ECO:0000256" key="1">
    <source>
        <dbReference type="ARBA" id="ARBA00004184"/>
    </source>
</evidence>
<dbReference type="GO" id="GO:0012505">
    <property type="term" value="C:endomembrane system"/>
    <property type="evidence" value="ECO:0007669"/>
    <property type="project" value="UniProtKB-SubCell"/>
</dbReference>
<keyword evidence="9" id="KW-1185">Reference proteome</keyword>
<reference evidence="9" key="1">
    <citation type="journal article" date="2014" name="Science">
        <title>Nonhuman genetics. Genomic basis for the convergent evolution of electric organs.</title>
        <authorList>
            <person name="Gallant J.R."/>
            <person name="Traeger L.L."/>
            <person name="Volkening J.D."/>
            <person name="Moffett H."/>
            <person name="Chen P.H."/>
            <person name="Novina C.D."/>
            <person name="Phillips G.N.Jr."/>
            <person name="Anand R."/>
            <person name="Wells G.B."/>
            <person name="Pinch M."/>
            <person name="Guth R."/>
            <person name="Unguez G.A."/>
            <person name="Albert J.S."/>
            <person name="Zakon H.H."/>
            <person name="Samanta M.P."/>
            <person name="Sussman M.R."/>
        </authorList>
    </citation>
    <scope>NUCLEOTIDE SEQUENCE [LARGE SCALE GENOMIC DNA]</scope>
</reference>
<feature type="compositionally biased region" description="Low complexity" evidence="6">
    <location>
        <begin position="312"/>
        <end position="329"/>
    </location>
</feature>
<feature type="compositionally biased region" description="Polar residues" evidence="6">
    <location>
        <begin position="302"/>
        <end position="311"/>
    </location>
</feature>
<dbReference type="InterPro" id="IPR001666">
    <property type="entry name" value="PI_transfer"/>
</dbReference>
<dbReference type="FunFam" id="3.40.50.1000:FF:000173">
    <property type="entry name" value="Membrane-associated phosphatidylinositol transfer protein 2"/>
    <property type="match status" value="1"/>
</dbReference>
<dbReference type="InterPro" id="IPR023214">
    <property type="entry name" value="HAD_sf"/>
</dbReference>
<evidence type="ECO:0000256" key="4">
    <source>
        <dbReference type="ARBA" id="ARBA00022553"/>
    </source>
</evidence>
<dbReference type="GO" id="GO:0031210">
    <property type="term" value="F:phosphatidylcholine binding"/>
    <property type="evidence" value="ECO:0007669"/>
    <property type="project" value="TreeGrafter"/>
</dbReference>
<reference evidence="9" key="2">
    <citation type="journal article" date="2017" name="Sci. Adv.">
        <title>A tail of two voltages: Proteomic comparison of the three electric organs of the electric eel.</title>
        <authorList>
            <person name="Traeger L.L."/>
            <person name="Sabat G."/>
            <person name="Barrett-Wilt G.A."/>
            <person name="Wells G.B."/>
            <person name="Sussman M.R."/>
        </authorList>
    </citation>
    <scope>NUCLEOTIDE SEQUENCE [LARGE SCALE GENOMIC DNA]</scope>
</reference>
<dbReference type="Pfam" id="PF02121">
    <property type="entry name" value="IP_trans"/>
    <property type="match status" value="1"/>
</dbReference>
<proteinExistence type="inferred from homology"/>
<keyword evidence="5" id="KW-0106">Calcium</keyword>
<dbReference type="PANTHER" id="PTHR10658:SF81">
    <property type="entry name" value="PROTEIN RETINAL DEGENERATION B"/>
    <property type="match status" value="1"/>
</dbReference>
<feature type="region of interest" description="Disordered" evidence="6">
    <location>
        <begin position="612"/>
        <end position="658"/>
    </location>
</feature>
<dbReference type="GeneTree" id="ENSGT00940000153849"/>
<dbReference type="InterPro" id="IPR023393">
    <property type="entry name" value="START-like_dom_sf"/>
</dbReference>
<dbReference type="GO" id="GO:0008525">
    <property type="term" value="F:phosphatidylcholine transporter activity"/>
    <property type="evidence" value="ECO:0007669"/>
    <property type="project" value="TreeGrafter"/>
</dbReference>
<dbReference type="SMART" id="SM00775">
    <property type="entry name" value="LNS2"/>
    <property type="match status" value="1"/>
</dbReference>
<feature type="compositionally biased region" description="Basic and acidic residues" evidence="6">
    <location>
        <begin position="1334"/>
        <end position="1343"/>
    </location>
</feature>
<feature type="region of interest" description="Disordered" evidence="6">
    <location>
        <begin position="266"/>
        <end position="351"/>
    </location>
</feature>
<feature type="compositionally biased region" description="Basic and acidic residues" evidence="6">
    <location>
        <begin position="640"/>
        <end position="654"/>
    </location>
</feature>
<accession>A0A4W4F719</accession>
<feature type="compositionally biased region" description="Polar residues" evidence="6">
    <location>
        <begin position="269"/>
        <end position="278"/>
    </location>
</feature>
<dbReference type="PROSITE" id="PS51043">
    <property type="entry name" value="DDHD"/>
    <property type="match status" value="1"/>
</dbReference>
<protein>
    <recommendedName>
        <fullName evidence="7">DDHD domain-containing protein</fullName>
    </recommendedName>
</protein>
<dbReference type="GO" id="GO:0035091">
    <property type="term" value="F:phosphatidylinositol binding"/>
    <property type="evidence" value="ECO:0007669"/>
    <property type="project" value="TreeGrafter"/>
</dbReference>
<dbReference type="CDD" id="cd08889">
    <property type="entry name" value="SRPBCC_PITPNM1-2_like"/>
    <property type="match status" value="1"/>
</dbReference>
<dbReference type="PANTHER" id="PTHR10658">
    <property type="entry name" value="PHOSPHATIDYLINOSITOL TRANSFER PROTEIN"/>
    <property type="match status" value="1"/>
</dbReference>
<gene>
    <name evidence="8" type="primary">PITPNM2</name>
</gene>
<keyword evidence="3" id="KW-0488">Methylation</keyword>
<comment type="subcellular location">
    <subcellularLocation>
        <location evidence="1">Endomembrane system</location>
        <topology evidence="1">Peripheral membrane protein</topology>
    </subcellularLocation>
</comment>
<organism evidence="8 9">
    <name type="scientific">Electrophorus electricus</name>
    <name type="common">Electric eel</name>
    <name type="synonym">Gymnotus electricus</name>
    <dbReference type="NCBI Taxonomy" id="8005"/>
    <lineage>
        <taxon>Eukaryota</taxon>
        <taxon>Metazoa</taxon>
        <taxon>Chordata</taxon>
        <taxon>Craniata</taxon>
        <taxon>Vertebrata</taxon>
        <taxon>Euteleostomi</taxon>
        <taxon>Actinopterygii</taxon>
        <taxon>Neopterygii</taxon>
        <taxon>Teleostei</taxon>
        <taxon>Ostariophysi</taxon>
        <taxon>Gymnotiformes</taxon>
        <taxon>Gymnotoidei</taxon>
        <taxon>Gymnotidae</taxon>
        <taxon>Electrophorus</taxon>
    </lineage>
</organism>
<dbReference type="SUPFAM" id="SSF55961">
    <property type="entry name" value="Bet v1-like"/>
    <property type="match status" value="1"/>
</dbReference>
<dbReference type="Ensembl" id="ENSEEET00000020797.2">
    <property type="protein sequence ID" value="ENSEEEP00000020570.2"/>
    <property type="gene ID" value="ENSEEEG00000009838.2"/>
</dbReference>
<dbReference type="FunFam" id="3.30.530.20:FF:000001">
    <property type="entry name" value="Phosphatidylinositol transfer protein membrane associated 2"/>
    <property type="match status" value="1"/>
</dbReference>
<dbReference type="GO" id="GO:0046872">
    <property type="term" value="F:metal ion binding"/>
    <property type="evidence" value="ECO:0007669"/>
    <property type="project" value="InterPro"/>
</dbReference>
<reference evidence="8" key="3">
    <citation type="submission" date="2020-05" db="EMBL/GenBank/DDBJ databases">
        <title>Electrophorus electricus (electric eel) genome, fEleEle1, primary haplotype.</title>
        <authorList>
            <person name="Myers G."/>
            <person name="Meyer A."/>
            <person name="Fedrigo O."/>
            <person name="Formenti G."/>
            <person name="Rhie A."/>
            <person name="Tracey A."/>
            <person name="Sims Y."/>
            <person name="Jarvis E.D."/>
        </authorList>
    </citation>
    <scope>NUCLEOTIDE SEQUENCE [LARGE SCALE GENOMIC DNA]</scope>
</reference>
<dbReference type="GO" id="GO:0005737">
    <property type="term" value="C:cytoplasm"/>
    <property type="evidence" value="ECO:0007669"/>
    <property type="project" value="TreeGrafter"/>
</dbReference>
<dbReference type="GO" id="GO:0008526">
    <property type="term" value="F:phosphatidylinositol transfer activity"/>
    <property type="evidence" value="ECO:0007669"/>
    <property type="project" value="TreeGrafter"/>
</dbReference>
<reference evidence="8" key="5">
    <citation type="submission" date="2025-09" db="UniProtKB">
        <authorList>
            <consortium name="Ensembl"/>
        </authorList>
    </citation>
    <scope>IDENTIFICATION</scope>
</reference>
<evidence type="ECO:0000313" key="9">
    <source>
        <dbReference type="Proteomes" id="UP000314983"/>
    </source>
</evidence>
<dbReference type="InterPro" id="IPR031315">
    <property type="entry name" value="LNS2/PITP"/>
</dbReference>
<dbReference type="Pfam" id="PF24694">
    <property type="entry name" value="LNS2_PITM1-3"/>
    <property type="match status" value="1"/>
</dbReference>
<evidence type="ECO:0000256" key="3">
    <source>
        <dbReference type="ARBA" id="ARBA00022481"/>
    </source>
</evidence>
<evidence type="ECO:0000313" key="8">
    <source>
        <dbReference type="Ensembl" id="ENSEEEP00000020570.2"/>
    </source>
</evidence>
<comment type="similarity">
    <text evidence="2">Belongs to the PtdIns transfer protein family. PI transfer class IIA subfamily.</text>
</comment>
<sequence length="1343" mass="149849">MLIKEYRIPMPLSVEEYRIAQLYMIQKKSREESCGEGSGVEILENRPYTNGPGGSGQYTHKVYHIGMHIPGWFRSILPKAALRVEEESWNAYPYTRTRYTCPFVEKFSIDIETYYKSDTGNQPDVFNMSPAERRQRTVDPIDIVKDPIPPHEYKAEEDPRIYLSVKTSRGPLSDDWIEEFVHDPSKSPIMCAYKLCKVEFRYWGMQSKIERFIHDVGLRKVMVRAHRQAWCWQDEWYGLTMDDIRQLELETQLALAQKMAQYAEEETDTSCTGSSFPEKSQEVQEKLSLSPGDEAKVVDTLQARSTLTKQWSTSSRSSRSSKRGVSPSRHSISEWRMQSIARDSEDNSDEEFFDAHEDFSDNEEPFPKEIAKWNSNDLMDKIEAGDPEETTGTGCVVLISTPEFRMLKILFLPQNSLSLQHSKVHVLILVLHGGNILDTGCGEQNSKQGDVNTITSAFDTVMRVHYPSALGNIAIRLVPCPAICAEAFSLVSNLSPYSYDEGCLFSSQDHIPLAALPLLATSSPQYQDAVTTVISRANQVYSDFLRSLDGTSFSGQVCLIGDCVGGILGFDALCSSSQTVCESQNSSRRGSLVSVQDPDLLSPGIIINCSHDTSSPEAPSMLEGSRQLSRSNIDIPRSGSSDDTRRQPLRKRSDSSTYELDTIKQHQAFLSSLHSSVLRNDPASRRSSNSTMLEAGTLGKFDFEVSDFFLFGSPLGLVLALRKTVIPMMDVAQLRPACQQVYNLFHPADPSASRLEPLLEKKFHLLPPFSVPRYQRFPLGDGNSALLVETVHSYPQILMESSHHCQEVVSQSYISMPVLHWSNSPCFGSLADVVQSHGGVFTDSSYPSSPITAPQSRGPVRRASEVSIASQVSGMADSYTASNIANIAARWWGTKRLDFALYCPDALTAFPTIALPHLFHASYWESTDVVSFLLRQVMRHDNSSILELDGKEVSEFTPSKPREKWLRKRTHVKIRNVTANHRVNDTVFTEDAQKVVLGRFMYGPLDMVTLAGEKVDIYIMTQPPSGEWEYLETEVTNSSGRVSYTIPESEGKHLGVGVYPVKMVVRGDHTFADSYLTVLPPGTEFVVFSIDGSFAASVSIMGSDPKVRAGAVDVVRHWQDLGYLIIYVTGRPDMQKQRVVAWLSQHNFPHGIVSFCDGLVHDPLRHKANFLKSLISEVQMKACAGYGSTKDISVYTSIGLSPSQIYIVGRPSKKMQHQCQFLTDGYAAHLSQLEYVQRSRPTKAGSTRMVLRKASFGLGANTDFLRKRNHVLRSLSSQPSPSSPAGGSGHVKPERTQSQSDSERPQAERAERAQAQRSMSLAAGCWGRSSTARLESRPFHPKS</sequence>